<evidence type="ECO:0000256" key="6">
    <source>
        <dbReference type="ARBA" id="ARBA00023136"/>
    </source>
</evidence>
<evidence type="ECO:0000259" key="8">
    <source>
        <dbReference type="Pfam" id="PF04239"/>
    </source>
</evidence>
<evidence type="ECO:0000256" key="2">
    <source>
        <dbReference type="ARBA" id="ARBA00006448"/>
    </source>
</evidence>
<feature type="transmembrane region" description="Helical" evidence="7">
    <location>
        <begin position="12"/>
        <end position="30"/>
    </location>
</feature>
<dbReference type="Gene3D" id="3.30.240.20">
    <property type="entry name" value="bsu07140 like domains"/>
    <property type="match status" value="2"/>
</dbReference>
<keyword evidence="5 7" id="KW-1133">Transmembrane helix</keyword>
<dbReference type="Proteomes" id="UP000252118">
    <property type="component" value="Unassembled WGS sequence"/>
</dbReference>
<comment type="subcellular location">
    <subcellularLocation>
        <location evidence="1">Cell membrane</location>
        <topology evidence="1">Multi-pass membrane protein</topology>
    </subcellularLocation>
</comment>
<dbReference type="GO" id="GO:0005886">
    <property type="term" value="C:plasma membrane"/>
    <property type="evidence" value="ECO:0007669"/>
    <property type="project" value="UniProtKB-SubCell"/>
</dbReference>
<evidence type="ECO:0000313" key="9">
    <source>
        <dbReference type="EMBL" id="RBP06171.1"/>
    </source>
</evidence>
<keyword evidence="6 7" id="KW-0472">Membrane</keyword>
<comment type="similarity">
    <text evidence="2">Belongs to the UPF0702 family.</text>
</comment>
<dbReference type="RefSeq" id="WP_181778068.1">
    <property type="nucleotide sequence ID" value="NZ_QNRJ01000003.1"/>
</dbReference>
<proteinExistence type="inferred from homology"/>
<evidence type="ECO:0000256" key="7">
    <source>
        <dbReference type="SAM" id="Phobius"/>
    </source>
</evidence>
<evidence type="ECO:0000256" key="1">
    <source>
        <dbReference type="ARBA" id="ARBA00004651"/>
    </source>
</evidence>
<dbReference type="PANTHER" id="PTHR34582:SF6">
    <property type="entry name" value="UPF0702 TRANSMEMBRANE PROTEIN YCAP"/>
    <property type="match status" value="1"/>
</dbReference>
<protein>
    <submittedName>
        <fullName evidence="9">Uncharacterized membrane protein YcaP (DUF421 family)</fullName>
    </submittedName>
</protein>
<dbReference type="InterPro" id="IPR023090">
    <property type="entry name" value="UPF0702_alpha/beta_dom_sf"/>
</dbReference>
<evidence type="ECO:0000313" key="10">
    <source>
        <dbReference type="Proteomes" id="UP000252118"/>
    </source>
</evidence>
<evidence type="ECO:0000256" key="3">
    <source>
        <dbReference type="ARBA" id="ARBA00022475"/>
    </source>
</evidence>
<name>A0A366EUT6_9BACI</name>
<dbReference type="Pfam" id="PF04239">
    <property type="entry name" value="DUF421"/>
    <property type="match status" value="1"/>
</dbReference>
<dbReference type="InterPro" id="IPR007353">
    <property type="entry name" value="DUF421"/>
</dbReference>
<feature type="domain" description="YetF C-terminal" evidence="8">
    <location>
        <begin position="91"/>
        <end position="223"/>
    </location>
</feature>
<dbReference type="EMBL" id="QNRJ01000003">
    <property type="protein sequence ID" value="RBP06171.1"/>
    <property type="molecule type" value="Genomic_DNA"/>
</dbReference>
<reference evidence="9 10" key="1">
    <citation type="submission" date="2018-06" db="EMBL/GenBank/DDBJ databases">
        <title>Freshwater and sediment microbial communities from various areas in North America, analyzing microbe dynamics in response to fracking.</title>
        <authorList>
            <person name="Lamendella R."/>
        </authorList>
    </citation>
    <scope>NUCLEOTIDE SEQUENCE [LARGE SCALE GENOMIC DNA]</scope>
    <source>
        <strain evidence="9 10">97B</strain>
    </source>
</reference>
<gene>
    <name evidence="9" type="ORF">DET59_103303</name>
</gene>
<dbReference type="AlphaFoldDB" id="A0A366EUT6"/>
<comment type="caution">
    <text evidence="9">The sequence shown here is derived from an EMBL/GenBank/DDBJ whole genome shotgun (WGS) entry which is preliminary data.</text>
</comment>
<organism evidence="9 10">
    <name type="scientific">Rossellomorea aquimaris</name>
    <dbReference type="NCBI Taxonomy" id="189382"/>
    <lineage>
        <taxon>Bacteria</taxon>
        <taxon>Bacillati</taxon>
        <taxon>Bacillota</taxon>
        <taxon>Bacilli</taxon>
        <taxon>Bacillales</taxon>
        <taxon>Bacillaceae</taxon>
        <taxon>Rossellomorea</taxon>
    </lineage>
</organism>
<keyword evidence="3" id="KW-1003">Cell membrane</keyword>
<keyword evidence="4 7" id="KW-0812">Transmembrane</keyword>
<feature type="transmembrane region" description="Helical" evidence="7">
    <location>
        <begin position="68"/>
        <end position="90"/>
    </location>
</feature>
<evidence type="ECO:0000256" key="5">
    <source>
        <dbReference type="ARBA" id="ARBA00022989"/>
    </source>
</evidence>
<evidence type="ECO:0000256" key="4">
    <source>
        <dbReference type="ARBA" id="ARBA00022692"/>
    </source>
</evidence>
<sequence>MPDVFGVIEEISLWGYLIRTLIVGVVGFFVGRLVSRRSVSQLTTYDFALIWILGAITVSPLLDGKVSFTYMLVPLLTLFFWHIVFSLISLKNRRFSFFFNGKPAILIDNGRIVLKNLKRQFINVELLLSELRVNDVFDISQVKYAILEPNGFISVMKYDRESHVTPKDLNLPVSATDIPLVVINEGKIVHENLKEFQVDEGWLMSQLFKENIADINDVFLGTMNKSKKLYVLKNENN</sequence>
<accession>A0A366EUT6</accession>
<dbReference type="PANTHER" id="PTHR34582">
    <property type="entry name" value="UPF0702 TRANSMEMBRANE PROTEIN YCAP"/>
    <property type="match status" value="1"/>
</dbReference>
<feature type="transmembrane region" description="Helical" evidence="7">
    <location>
        <begin position="42"/>
        <end position="62"/>
    </location>
</feature>